<organism evidence="2 3">
    <name type="scientific">Jannaschia seosinensis</name>
    <dbReference type="NCBI Taxonomy" id="313367"/>
    <lineage>
        <taxon>Bacteria</taxon>
        <taxon>Pseudomonadati</taxon>
        <taxon>Pseudomonadota</taxon>
        <taxon>Alphaproteobacteria</taxon>
        <taxon>Rhodobacterales</taxon>
        <taxon>Roseobacteraceae</taxon>
        <taxon>Jannaschia</taxon>
    </lineage>
</organism>
<dbReference type="AlphaFoldDB" id="A0A0M7B6Z7"/>
<dbReference type="OrthoDB" id="7864349at2"/>
<protein>
    <recommendedName>
        <fullName evidence="4">Lipoprotein</fullName>
    </recommendedName>
</protein>
<keyword evidence="3" id="KW-1185">Reference proteome</keyword>
<sequence length="110" mass="11216">MTRNRLSVPRRVIPAVLGLIVLLSACNAAHPLDGLRRSGTASAGGHSFRVNWNATDAQATRTNPAWRPGLAAVIAASVAATEEVTGCAVKPGSAIGDIALVNMSLDCLGG</sequence>
<dbReference type="STRING" id="313367.JSE7799_00297"/>
<keyword evidence="1" id="KW-0732">Signal</keyword>
<dbReference type="EMBL" id="CYPR01000017">
    <property type="protein sequence ID" value="CUH15140.1"/>
    <property type="molecule type" value="Genomic_DNA"/>
</dbReference>
<name>A0A0M7B6Z7_9RHOB</name>
<evidence type="ECO:0000313" key="2">
    <source>
        <dbReference type="EMBL" id="CUH15140.1"/>
    </source>
</evidence>
<feature type="signal peptide" evidence="1">
    <location>
        <begin position="1"/>
        <end position="28"/>
    </location>
</feature>
<accession>A0A0M7B6Z7</accession>
<proteinExistence type="predicted"/>
<reference evidence="2 3" key="1">
    <citation type="submission" date="2015-09" db="EMBL/GenBank/DDBJ databases">
        <authorList>
            <person name="Jackson K.R."/>
            <person name="Lunt B.L."/>
            <person name="Fisher J.N.B."/>
            <person name="Gardner A.V."/>
            <person name="Bailey M.E."/>
            <person name="Deus L.M."/>
            <person name="Earl A.S."/>
            <person name="Gibby P.D."/>
            <person name="Hartmann K.A."/>
            <person name="Liu J.E."/>
            <person name="Manci A.M."/>
            <person name="Nielsen D.A."/>
            <person name="Solomon M.B."/>
            <person name="Breakwell D.P."/>
            <person name="Burnett S.H."/>
            <person name="Grose J.H."/>
        </authorList>
    </citation>
    <scope>NUCLEOTIDE SEQUENCE [LARGE SCALE GENOMIC DNA]</scope>
    <source>
        <strain evidence="2 3">CECT 7799</strain>
    </source>
</reference>
<evidence type="ECO:0008006" key="4">
    <source>
        <dbReference type="Google" id="ProtNLM"/>
    </source>
</evidence>
<feature type="chain" id="PRO_5005810130" description="Lipoprotein" evidence="1">
    <location>
        <begin position="29"/>
        <end position="110"/>
    </location>
</feature>
<dbReference type="Proteomes" id="UP000049455">
    <property type="component" value="Unassembled WGS sequence"/>
</dbReference>
<evidence type="ECO:0000256" key="1">
    <source>
        <dbReference type="SAM" id="SignalP"/>
    </source>
</evidence>
<evidence type="ECO:0000313" key="3">
    <source>
        <dbReference type="Proteomes" id="UP000049455"/>
    </source>
</evidence>
<dbReference type="PROSITE" id="PS51257">
    <property type="entry name" value="PROKAR_LIPOPROTEIN"/>
    <property type="match status" value="1"/>
</dbReference>
<gene>
    <name evidence="2" type="ORF">JSE7799_00297</name>
</gene>